<evidence type="ECO:0000313" key="4">
    <source>
        <dbReference type="Proteomes" id="UP000249526"/>
    </source>
</evidence>
<reference evidence="3 4" key="1">
    <citation type="submission" date="2018-02" db="EMBL/GenBank/DDBJ databases">
        <title>The genomes of Aspergillus section Nigri reveals drivers in fungal speciation.</title>
        <authorList>
            <consortium name="DOE Joint Genome Institute"/>
            <person name="Vesth T.C."/>
            <person name="Nybo J."/>
            <person name="Theobald S."/>
            <person name="Brandl J."/>
            <person name="Frisvad J.C."/>
            <person name="Nielsen K.F."/>
            <person name="Lyhne E.K."/>
            <person name="Kogle M.E."/>
            <person name="Kuo A."/>
            <person name="Riley R."/>
            <person name="Clum A."/>
            <person name="Nolan M."/>
            <person name="Lipzen A."/>
            <person name="Salamov A."/>
            <person name="Henrissat B."/>
            <person name="Wiebenga A."/>
            <person name="De vries R.P."/>
            <person name="Grigoriev I.V."/>
            <person name="Mortensen U.H."/>
            <person name="Andersen M.R."/>
            <person name="Baker S.E."/>
        </authorList>
    </citation>
    <scope>NUCLEOTIDE SEQUENCE [LARGE SCALE GENOMIC DNA]</scope>
    <source>
        <strain evidence="3 4">CBS 112811</strain>
    </source>
</reference>
<feature type="region of interest" description="Disordered" evidence="1">
    <location>
        <begin position="1"/>
        <end position="23"/>
    </location>
</feature>
<proteinExistence type="predicted"/>
<sequence>MVVDRRSIIGSPKASTSTGNKPSRALIRVDNNAYSTWSQAEMQPWKPELRASHPPPFSSFRSAFNSTSSFQFRLIDWGEINSQKCERCQGRHVKSLIIHLPASVPSHGSAYSLVGCKMRLVSSLHTPEGHLHISFPHPLLFSLFPHLFWPLLKLLKKLYSRAPGPMDCHFPRILQSANAIPSLLLLLLLLLPTITSLYLSTT</sequence>
<keyword evidence="4" id="KW-1185">Reference proteome</keyword>
<dbReference type="RefSeq" id="XP_025513316.1">
    <property type="nucleotide sequence ID" value="XM_025665724.1"/>
</dbReference>
<feature type="transmembrane region" description="Helical" evidence="2">
    <location>
        <begin position="176"/>
        <end position="199"/>
    </location>
</feature>
<keyword evidence="2" id="KW-1133">Transmembrane helix</keyword>
<name>A0A8G1QZD8_9EURO</name>
<dbReference type="GeneID" id="37169126"/>
<evidence type="ECO:0000256" key="2">
    <source>
        <dbReference type="SAM" id="Phobius"/>
    </source>
</evidence>
<dbReference type="AlphaFoldDB" id="A0A8G1QZD8"/>
<evidence type="ECO:0000256" key="1">
    <source>
        <dbReference type="SAM" id="MobiDB-lite"/>
    </source>
</evidence>
<organism evidence="3 4">
    <name type="scientific">Aspergillus piperis CBS 112811</name>
    <dbReference type="NCBI Taxonomy" id="1448313"/>
    <lineage>
        <taxon>Eukaryota</taxon>
        <taxon>Fungi</taxon>
        <taxon>Dikarya</taxon>
        <taxon>Ascomycota</taxon>
        <taxon>Pezizomycotina</taxon>
        <taxon>Eurotiomycetes</taxon>
        <taxon>Eurotiomycetidae</taxon>
        <taxon>Eurotiales</taxon>
        <taxon>Aspergillaceae</taxon>
        <taxon>Aspergillus</taxon>
        <taxon>Aspergillus subgen. Circumdati</taxon>
    </lineage>
</organism>
<accession>A0A8G1QZD8</accession>
<keyword evidence="2" id="KW-0472">Membrane</keyword>
<keyword evidence="2" id="KW-0812">Transmembrane</keyword>
<dbReference type="Proteomes" id="UP000249526">
    <property type="component" value="Unassembled WGS sequence"/>
</dbReference>
<dbReference type="EMBL" id="KZ825069">
    <property type="protein sequence ID" value="RAH55394.1"/>
    <property type="molecule type" value="Genomic_DNA"/>
</dbReference>
<evidence type="ECO:0000313" key="3">
    <source>
        <dbReference type="EMBL" id="RAH55394.1"/>
    </source>
</evidence>
<protein>
    <submittedName>
        <fullName evidence="3">Uncharacterized protein</fullName>
    </submittedName>
</protein>
<gene>
    <name evidence="3" type="ORF">BO85DRAFT_84113</name>
</gene>